<reference evidence="2" key="1">
    <citation type="journal article" date="2019" name="Int. J. Syst. Evol. Microbiol.">
        <title>The Global Catalogue of Microorganisms (GCM) 10K type strain sequencing project: providing services to taxonomists for standard genome sequencing and annotation.</title>
        <authorList>
            <consortium name="The Broad Institute Genomics Platform"/>
            <consortium name="The Broad Institute Genome Sequencing Center for Infectious Disease"/>
            <person name="Wu L."/>
            <person name="Ma J."/>
        </authorList>
    </citation>
    <scope>NUCLEOTIDE SEQUENCE [LARGE SCALE GENOMIC DNA]</scope>
    <source>
        <strain evidence="2">CGMCC 4.7319</strain>
    </source>
</reference>
<dbReference type="Proteomes" id="UP000597656">
    <property type="component" value="Unassembled WGS sequence"/>
</dbReference>
<evidence type="ECO:0000313" key="1">
    <source>
        <dbReference type="EMBL" id="GGN28770.1"/>
    </source>
</evidence>
<protein>
    <submittedName>
        <fullName evidence="1">Uncharacterized protein</fullName>
    </submittedName>
</protein>
<sequence length="94" mass="10419">MVITVTVLEILLDTGDWRSHVFSVDFTGHTRSAECGDEFSVGQLTATYDIVPTCGSCRDRWGTYQADKLEMFAKGALARMRALLDSLPEGTWIS</sequence>
<proteinExistence type="predicted"/>
<name>A0ABQ2ITC3_9PSEU</name>
<dbReference type="EMBL" id="BMNC01000029">
    <property type="protein sequence ID" value="GGN28770.1"/>
    <property type="molecule type" value="Genomic_DNA"/>
</dbReference>
<evidence type="ECO:0000313" key="2">
    <source>
        <dbReference type="Proteomes" id="UP000597656"/>
    </source>
</evidence>
<gene>
    <name evidence="1" type="ORF">GCM10011609_85220</name>
</gene>
<keyword evidence="2" id="KW-1185">Reference proteome</keyword>
<organism evidence="1 2">
    <name type="scientific">Lentzea pudingi</name>
    <dbReference type="NCBI Taxonomy" id="1789439"/>
    <lineage>
        <taxon>Bacteria</taxon>
        <taxon>Bacillati</taxon>
        <taxon>Actinomycetota</taxon>
        <taxon>Actinomycetes</taxon>
        <taxon>Pseudonocardiales</taxon>
        <taxon>Pseudonocardiaceae</taxon>
        <taxon>Lentzea</taxon>
    </lineage>
</organism>
<accession>A0ABQ2ITC3</accession>
<comment type="caution">
    <text evidence="1">The sequence shown here is derived from an EMBL/GenBank/DDBJ whole genome shotgun (WGS) entry which is preliminary data.</text>
</comment>